<feature type="region of interest" description="Disordered" evidence="1">
    <location>
        <begin position="46"/>
        <end position="66"/>
    </location>
</feature>
<reference evidence="2 3" key="1">
    <citation type="submission" date="2019-02" db="EMBL/GenBank/DDBJ databases">
        <authorList>
            <person name="Zhang K.D."/>
            <person name="Akoto F."/>
            <person name="Faltine-Gonzalez D.Z."/>
            <person name="Kenna M.A."/>
            <person name="Korenberg J.B."/>
            <person name="Mageeney C.M."/>
            <person name="Mendello K.R."/>
            <person name="Pyfer L.M."/>
            <person name="Ramirez W.A."/>
            <person name="Reisner J.R."/>
            <person name="Thoonkuzhy M.J."/>
            <person name="Veliz C.A."/>
            <person name="Zuilkoski C.M."/>
            <person name="Ware V.C."/>
            <person name="Garlena R.A."/>
            <person name="Russell D.A."/>
            <person name="Pope W.H."/>
            <person name="Jacobs-Sera D."/>
            <person name="Hatfull G.F."/>
        </authorList>
    </citation>
    <scope>NUCLEOTIDE SEQUENCE [LARGE SCALE GENOMIC DNA]</scope>
</reference>
<evidence type="ECO:0000313" key="2">
    <source>
        <dbReference type="EMBL" id="QBI97299.1"/>
    </source>
</evidence>
<accession>A0A481VTT0</accession>
<proteinExistence type="predicted"/>
<dbReference type="Proteomes" id="UP000293661">
    <property type="component" value="Segment"/>
</dbReference>
<keyword evidence="3" id="KW-1185">Reference proteome</keyword>
<dbReference type="EMBL" id="MK524500">
    <property type="protein sequence ID" value="QBI97299.1"/>
    <property type="molecule type" value="Genomic_DNA"/>
</dbReference>
<sequence>MNLGSTRTFCETYDELHQLGYPNWQIAKRMGISLLSLERQLTRHHRPISEQLREMAGEQRAKRRPA</sequence>
<dbReference type="KEGG" id="vg:64367870"/>
<feature type="compositionally biased region" description="Basic and acidic residues" evidence="1">
    <location>
        <begin position="47"/>
        <end position="60"/>
    </location>
</feature>
<protein>
    <submittedName>
        <fullName evidence="2">Uncharacterized protein</fullName>
    </submittedName>
</protein>
<evidence type="ECO:0000313" key="3">
    <source>
        <dbReference type="Proteomes" id="UP000293661"/>
    </source>
</evidence>
<name>A0A481VTT0_9CAUD</name>
<organism evidence="2 3">
    <name type="scientific">Mycobacterium phage Kevin1</name>
    <dbReference type="NCBI Taxonomy" id="2530132"/>
    <lineage>
        <taxon>Viruses</taxon>
        <taxon>Duplodnaviria</taxon>
        <taxon>Heunggongvirae</taxon>
        <taxon>Uroviricota</taxon>
        <taxon>Caudoviricetes</taxon>
        <taxon>Nclasvirinae</taxon>
        <taxon>Charlievirus</taxon>
        <taxon>Charlievirus Kevin1</taxon>
    </lineage>
</organism>
<gene>
    <name evidence="2" type="primary">55</name>
    <name evidence="2" type="ORF">SEA_KEVIN1_55</name>
</gene>
<evidence type="ECO:0000256" key="1">
    <source>
        <dbReference type="SAM" id="MobiDB-lite"/>
    </source>
</evidence>
<dbReference type="GeneID" id="64367870"/>
<dbReference type="RefSeq" id="YP_010052058.1">
    <property type="nucleotide sequence ID" value="NC_054451.1"/>
</dbReference>